<evidence type="ECO:0000313" key="2">
    <source>
        <dbReference type="EMBL" id="KFL29918.1"/>
    </source>
</evidence>
<dbReference type="OrthoDB" id="9795903at2"/>
<dbReference type="Proteomes" id="UP000028981">
    <property type="component" value="Unassembled WGS sequence"/>
</dbReference>
<dbReference type="Pfam" id="PF08808">
    <property type="entry name" value="RES"/>
    <property type="match status" value="1"/>
</dbReference>
<accession>A0A087LZ65</accession>
<dbReference type="AlphaFoldDB" id="A0A087LZ65"/>
<reference evidence="2 3" key="1">
    <citation type="submission" date="2014-08" db="EMBL/GenBank/DDBJ databases">
        <authorList>
            <person name="Hassan Y.I."/>
            <person name="Lepp D."/>
            <person name="Zhou T."/>
        </authorList>
    </citation>
    <scope>NUCLEOTIDE SEQUENCE [LARGE SCALE GENOMIC DNA]</scope>
    <source>
        <strain evidence="2 3">IFO13584</strain>
    </source>
</reference>
<dbReference type="SMART" id="SM00953">
    <property type="entry name" value="RES"/>
    <property type="match status" value="1"/>
</dbReference>
<name>A0A087LZ65_9HYPH</name>
<protein>
    <recommendedName>
        <fullName evidence="1">RES domain-containing protein</fullName>
    </recommendedName>
</protein>
<comment type="caution">
    <text evidence="2">The sequence shown here is derived from an EMBL/GenBank/DDBJ whole genome shotgun (WGS) entry which is preliminary data.</text>
</comment>
<organism evidence="2 3">
    <name type="scientific">Devosia riboflavina</name>
    <dbReference type="NCBI Taxonomy" id="46914"/>
    <lineage>
        <taxon>Bacteria</taxon>
        <taxon>Pseudomonadati</taxon>
        <taxon>Pseudomonadota</taxon>
        <taxon>Alphaproteobacteria</taxon>
        <taxon>Hyphomicrobiales</taxon>
        <taxon>Devosiaceae</taxon>
        <taxon>Devosia</taxon>
    </lineage>
</organism>
<dbReference type="InterPro" id="IPR014914">
    <property type="entry name" value="RES_dom"/>
</dbReference>
<dbReference type="RefSeq" id="WP_035085403.1">
    <property type="nucleotide sequence ID" value="NZ_JQGC01000017.1"/>
</dbReference>
<evidence type="ECO:0000313" key="3">
    <source>
        <dbReference type="Proteomes" id="UP000028981"/>
    </source>
</evidence>
<proteinExistence type="predicted"/>
<feature type="domain" description="RES" evidence="1">
    <location>
        <begin position="77"/>
        <end position="202"/>
    </location>
</feature>
<dbReference type="STRING" id="46914.JP75_17555"/>
<gene>
    <name evidence="2" type="ORF">JP75_17555</name>
</gene>
<evidence type="ECO:0000259" key="1">
    <source>
        <dbReference type="SMART" id="SM00953"/>
    </source>
</evidence>
<dbReference type="EMBL" id="JQGC01000017">
    <property type="protein sequence ID" value="KFL29918.1"/>
    <property type="molecule type" value="Genomic_DNA"/>
</dbReference>
<keyword evidence="3" id="KW-1185">Reference proteome</keyword>
<sequence>MALEKRHAPAPQPSYRLIPSQFPPIGLFDTVSRAADLEAVMELAGWTNDRLVAERIARLPRDEWVFGRINSSIVMAAFLHAAPGGGRFSGTDLGAWYAADKIEASLAEVAHHLRREAFTRRQPSATRCFRVYVARLEGAFVDLCGADEPQLYDRQDYMASQAFGEQQRAAGEDGILYDSLRFAGGIAICAYRPSKVLDVVQAQHLSVTVRTDGPQIAVETLSQ</sequence>